<gene>
    <name evidence="11" type="ORF">LITE_LOCUS404</name>
</gene>
<dbReference type="SUPFAM" id="SSF52540">
    <property type="entry name" value="P-loop containing nucleoside triphosphate hydrolases"/>
    <property type="match status" value="1"/>
</dbReference>
<evidence type="ECO:0000256" key="6">
    <source>
        <dbReference type="ARBA" id="ARBA00023136"/>
    </source>
</evidence>
<name>A0AAV0GPM5_9ROSI</name>
<dbReference type="InterPro" id="IPR027417">
    <property type="entry name" value="P-loop_NTPase"/>
</dbReference>
<feature type="transmembrane region" description="Helical" evidence="7">
    <location>
        <begin position="526"/>
        <end position="546"/>
    </location>
</feature>
<dbReference type="PROSITE" id="PS00211">
    <property type="entry name" value="ABC_TRANSPORTER_1"/>
    <property type="match status" value="1"/>
</dbReference>
<dbReference type="GO" id="GO:0016020">
    <property type="term" value="C:membrane"/>
    <property type="evidence" value="ECO:0007669"/>
    <property type="project" value="UniProtKB-SubCell"/>
</dbReference>
<organism evidence="11 12">
    <name type="scientific">Linum tenue</name>
    <dbReference type="NCBI Taxonomy" id="586396"/>
    <lineage>
        <taxon>Eukaryota</taxon>
        <taxon>Viridiplantae</taxon>
        <taxon>Streptophyta</taxon>
        <taxon>Embryophyta</taxon>
        <taxon>Tracheophyta</taxon>
        <taxon>Spermatophyta</taxon>
        <taxon>Magnoliopsida</taxon>
        <taxon>eudicotyledons</taxon>
        <taxon>Gunneridae</taxon>
        <taxon>Pentapetalae</taxon>
        <taxon>rosids</taxon>
        <taxon>fabids</taxon>
        <taxon>Malpighiales</taxon>
        <taxon>Linaceae</taxon>
        <taxon>Linum</taxon>
    </lineage>
</organism>
<dbReference type="InterPro" id="IPR052215">
    <property type="entry name" value="Plant_ABCG"/>
</dbReference>
<dbReference type="GO" id="GO:0016887">
    <property type="term" value="F:ATP hydrolysis activity"/>
    <property type="evidence" value="ECO:0007669"/>
    <property type="project" value="InterPro"/>
</dbReference>
<protein>
    <recommendedName>
        <fullName evidence="13">ABC transporter domain-containing protein</fullName>
    </recommendedName>
</protein>
<feature type="transmembrane region" description="Helical" evidence="7">
    <location>
        <begin position="294"/>
        <end position="314"/>
    </location>
</feature>
<accession>A0AAV0GPM5</accession>
<dbReference type="Pfam" id="PF01061">
    <property type="entry name" value="ABC2_membrane"/>
    <property type="match status" value="1"/>
</dbReference>
<comment type="caution">
    <text evidence="11">The sequence shown here is derived from an EMBL/GenBank/DDBJ whole genome shotgun (WGS) entry which is preliminary data.</text>
</comment>
<feature type="transmembrane region" description="Helical" evidence="7">
    <location>
        <begin position="407"/>
        <end position="429"/>
    </location>
</feature>
<evidence type="ECO:0000313" key="11">
    <source>
        <dbReference type="EMBL" id="CAI0374926.1"/>
    </source>
</evidence>
<evidence type="ECO:0000256" key="3">
    <source>
        <dbReference type="ARBA" id="ARBA00022448"/>
    </source>
</evidence>
<feature type="transmembrane region" description="Helical" evidence="7">
    <location>
        <begin position="436"/>
        <end position="456"/>
    </location>
</feature>
<keyword evidence="4 7" id="KW-0812">Transmembrane</keyword>
<proteinExistence type="inferred from homology"/>
<feature type="transmembrane region" description="Helical" evidence="7">
    <location>
        <begin position="372"/>
        <end position="395"/>
    </location>
</feature>
<dbReference type="PANTHER" id="PTHR48042">
    <property type="entry name" value="ABC TRANSPORTER G FAMILY MEMBER 11"/>
    <property type="match status" value="1"/>
</dbReference>
<comment type="subcellular location">
    <subcellularLocation>
        <location evidence="1">Membrane</location>
        <topology evidence="1">Multi-pass membrane protein</topology>
    </subcellularLocation>
</comment>
<evidence type="ECO:0000256" key="5">
    <source>
        <dbReference type="ARBA" id="ARBA00022989"/>
    </source>
</evidence>
<evidence type="ECO:0000313" key="12">
    <source>
        <dbReference type="Proteomes" id="UP001154282"/>
    </source>
</evidence>
<evidence type="ECO:0000256" key="7">
    <source>
        <dbReference type="SAM" id="Phobius"/>
    </source>
</evidence>
<feature type="domain" description="ABC transporter family G" evidence="10">
    <location>
        <begin position="147"/>
        <end position="200"/>
    </location>
</feature>
<dbReference type="EMBL" id="CAMGYJ010000002">
    <property type="protein sequence ID" value="CAI0374926.1"/>
    <property type="molecule type" value="Genomic_DNA"/>
</dbReference>
<keyword evidence="5 7" id="KW-1133">Transmembrane helix</keyword>
<dbReference type="Pfam" id="PF19055">
    <property type="entry name" value="ABC2_membrane_7"/>
    <property type="match status" value="1"/>
</dbReference>
<dbReference type="AlphaFoldDB" id="A0AAV0GPM5"/>
<feature type="domain" description="ABC transporter" evidence="8">
    <location>
        <begin position="11"/>
        <end position="118"/>
    </location>
</feature>
<evidence type="ECO:0008006" key="13">
    <source>
        <dbReference type="Google" id="ProtNLM"/>
    </source>
</evidence>
<dbReference type="InterPro" id="IPR017871">
    <property type="entry name" value="ABC_transporter-like_CS"/>
</dbReference>
<dbReference type="InterPro" id="IPR013525">
    <property type="entry name" value="ABC2_TM"/>
</dbReference>
<evidence type="ECO:0000256" key="1">
    <source>
        <dbReference type="ARBA" id="ARBA00004141"/>
    </source>
</evidence>
<evidence type="ECO:0000256" key="4">
    <source>
        <dbReference type="ARBA" id="ARBA00022692"/>
    </source>
</evidence>
<evidence type="ECO:0000259" key="9">
    <source>
        <dbReference type="Pfam" id="PF01061"/>
    </source>
</evidence>
<dbReference type="Pfam" id="PF00005">
    <property type="entry name" value="ABC_tran"/>
    <property type="match status" value="1"/>
</dbReference>
<feature type="domain" description="ABC-2 type transporter transmembrane" evidence="9">
    <location>
        <begin position="278"/>
        <end position="486"/>
    </location>
</feature>
<keyword evidence="6 7" id="KW-0472">Membrane</keyword>
<dbReference type="Gene3D" id="3.40.50.300">
    <property type="entry name" value="P-loop containing nucleotide triphosphate hydrolases"/>
    <property type="match status" value="1"/>
</dbReference>
<keyword evidence="3" id="KW-0813">Transport</keyword>
<reference evidence="11" key="1">
    <citation type="submission" date="2022-08" db="EMBL/GenBank/DDBJ databases">
        <authorList>
            <person name="Gutierrez-Valencia J."/>
        </authorList>
    </citation>
    <scope>NUCLEOTIDE SEQUENCE</scope>
</reference>
<dbReference type="InterPro" id="IPR003439">
    <property type="entry name" value="ABC_transporter-like_ATP-bd"/>
</dbReference>
<sequence length="571" mass="63841">MAGKILLLRGSEKMTRSSSLISCRDVSYVTQEDVFLGTLTVKETLYFGARLRLPELAKTELHELVDETMAKMGLEECADSTIGNWHLRGISSGERRRLSIAVAILAQPQVLCLDEATTGLDSAASSFVVQALRNVARDGKIVVCSVHQPTDDVFRLFDDLLLISAGEVVYFGESHGAVKFFADSGFPCPIRRNPPDHFLRCIAPEFDQVLAALKQTQRLNFTVTDGLLNGTTAETRATLVKKYKSSIFADTARKRIQELVAVKKREIGKKQCHQWWNQFCTLTHRSSLHMCRDLGYYWLRIVFFIMVALSTGTLEFDIGTSSAAVIARSKVDGFLYGIMISLSIGGLPFFLDEIKALRGERHGGHYGEAVYVLSNFLSSLPFTIFISFSSGSILYSMVKFHPGFSHLLYFCINLFFSISVSEACVFVTASLISNPLPAMGAAIGVTVLNLMASMVIRPLPDTPKIFWRYPLSYISYAAWGTQGNLKNDMMGLKFNSEIPGRPKITGESILKNTYGMNLRYSKWWDVAALFCLLLAYRVLLVFSLHYKQRISTPLQRIYPRRGLKPTKIPQA</sequence>
<evidence type="ECO:0000259" key="10">
    <source>
        <dbReference type="Pfam" id="PF19055"/>
    </source>
</evidence>
<dbReference type="InterPro" id="IPR043926">
    <property type="entry name" value="ABCG_dom"/>
</dbReference>
<dbReference type="GO" id="GO:0140359">
    <property type="term" value="F:ABC-type transporter activity"/>
    <property type="evidence" value="ECO:0007669"/>
    <property type="project" value="InterPro"/>
</dbReference>
<keyword evidence="12" id="KW-1185">Reference proteome</keyword>
<dbReference type="Proteomes" id="UP001154282">
    <property type="component" value="Unassembled WGS sequence"/>
</dbReference>
<dbReference type="PANTHER" id="PTHR48042:SF8">
    <property type="entry name" value="ABC-2 TYPE TRANSPORTER TRANSMEMBRANE DOMAIN-CONTAINING PROTEIN"/>
    <property type="match status" value="1"/>
</dbReference>
<feature type="transmembrane region" description="Helical" evidence="7">
    <location>
        <begin position="334"/>
        <end position="351"/>
    </location>
</feature>
<evidence type="ECO:0000259" key="8">
    <source>
        <dbReference type="Pfam" id="PF00005"/>
    </source>
</evidence>
<evidence type="ECO:0000256" key="2">
    <source>
        <dbReference type="ARBA" id="ARBA00005814"/>
    </source>
</evidence>
<comment type="similarity">
    <text evidence="2">Belongs to the ABC transporter superfamily. ABCG family. Eye pigment precursor importer (TC 3.A.1.204) subfamily.</text>
</comment>
<dbReference type="GO" id="GO:0005524">
    <property type="term" value="F:ATP binding"/>
    <property type="evidence" value="ECO:0007669"/>
    <property type="project" value="InterPro"/>
</dbReference>